<protein>
    <submittedName>
        <fullName evidence="2">DUF2236 domain-containing protein</fullName>
    </submittedName>
</protein>
<dbReference type="EMBL" id="DYXM01000244">
    <property type="protein sequence ID" value="HJE91873.1"/>
    <property type="molecule type" value="Genomic_DNA"/>
</dbReference>
<name>A0A921F6N4_9ACTN</name>
<evidence type="ECO:0000313" key="3">
    <source>
        <dbReference type="Proteomes" id="UP000776650"/>
    </source>
</evidence>
<accession>A0A921F6N4</accession>
<dbReference type="Pfam" id="PF09995">
    <property type="entry name" value="MPAB_Lcp_cat"/>
    <property type="match status" value="1"/>
</dbReference>
<dbReference type="PANTHER" id="PTHR36124">
    <property type="match status" value="1"/>
</dbReference>
<evidence type="ECO:0000313" key="2">
    <source>
        <dbReference type="EMBL" id="HJE91873.1"/>
    </source>
</evidence>
<dbReference type="GO" id="GO:0016491">
    <property type="term" value="F:oxidoreductase activity"/>
    <property type="evidence" value="ECO:0007669"/>
    <property type="project" value="InterPro"/>
</dbReference>
<dbReference type="RefSeq" id="WP_303914954.1">
    <property type="nucleotide sequence ID" value="NZ_DYXM01000244.1"/>
</dbReference>
<comment type="caution">
    <text evidence="2">The sequence shown here is derived from an EMBL/GenBank/DDBJ whole genome shotgun (WGS) entry which is preliminary data.</text>
</comment>
<proteinExistence type="predicted"/>
<evidence type="ECO:0000259" key="1">
    <source>
        <dbReference type="Pfam" id="PF09995"/>
    </source>
</evidence>
<gene>
    <name evidence="2" type="ORF">K8V11_12780</name>
</gene>
<sequence>MTTHIDSRRADPIADVAGRRMPLRRHHWVDVIDSLDPVADALTIHKIMAAIEFPWDYQRALELALFRTYCVPTVSDLLEATGEFKYRPQKRYDDTSLLMIELVLGGYEEGRGRDALRMINRNHQRYDISNDDMLYVLSTFVFDPLDWIDSYGWRRLRPNERLAAFHFYREVGIRMAIKDIPADMGEFRSWRDEYEATHFAKTSTTIAVGGYTMGLFQSWFPAPIRPAVKEVVKALVDENMRMAFGYSTPPRILRTFAEAGLRARARVERFMPARTAPIDIGGGKYPTYPDYDADTDIRGIGACPYHSSATDAA</sequence>
<organism evidence="2 3">
    <name type="scientific">Dietzia timorensis</name>
    <dbReference type="NCBI Taxonomy" id="499555"/>
    <lineage>
        <taxon>Bacteria</taxon>
        <taxon>Bacillati</taxon>
        <taxon>Actinomycetota</taxon>
        <taxon>Actinomycetes</taxon>
        <taxon>Mycobacteriales</taxon>
        <taxon>Dietziaceae</taxon>
        <taxon>Dietzia</taxon>
    </lineage>
</organism>
<dbReference type="PANTHER" id="PTHR36124:SF1">
    <property type="entry name" value="ER-BOUND OXYGENASE MPAB_MPAB'_RUBBER OXYGENASE CATALYTIC DOMAIN-CONTAINING PROTEIN"/>
    <property type="match status" value="1"/>
</dbReference>
<dbReference type="AlphaFoldDB" id="A0A921F6N4"/>
<feature type="domain" description="ER-bound oxygenase mpaB/mpaB'/Rubber oxygenase catalytic" evidence="1">
    <location>
        <begin position="80"/>
        <end position="261"/>
    </location>
</feature>
<dbReference type="InterPro" id="IPR018713">
    <property type="entry name" value="MPAB/Lcp_cat_dom"/>
</dbReference>
<dbReference type="InterPro" id="IPR046366">
    <property type="entry name" value="MPAB"/>
</dbReference>
<reference evidence="2" key="1">
    <citation type="journal article" date="2021" name="PeerJ">
        <title>Extensive microbial diversity within the chicken gut microbiome revealed by metagenomics and culture.</title>
        <authorList>
            <person name="Gilroy R."/>
            <person name="Ravi A."/>
            <person name="Getino M."/>
            <person name="Pursley I."/>
            <person name="Horton D.L."/>
            <person name="Alikhan N.F."/>
            <person name="Baker D."/>
            <person name="Gharbi K."/>
            <person name="Hall N."/>
            <person name="Watson M."/>
            <person name="Adriaenssens E.M."/>
            <person name="Foster-Nyarko E."/>
            <person name="Jarju S."/>
            <person name="Secka A."/>
            <person name="Antonio M."/>
            <person name="Oren A."/>
            <person name="Chaudhuri R.R."/>
            <person name="La Ragione R."/>
            <person name="Hildebrand F."/>
            <person name="Pallen M.J."/>
        </authorList>
    </citation>
    <scope>NUCLEOTIDE SEQUENCE</scope>
    <source>
        <strain evidence="2">ChiGjej1B1-18357</strain>
    </source>
</reference>
<reference evidence="2" key="2">
    <citation type="submission" date="2021-09" db="EMBL/GenBank/DDBJ databases">
        <authorList>
            <person name="Gilroy R."/>
        </authorList>
    </citation>
    <scope>NUCLEOTIDE SEQUENCE</scope>
    <source>
        <strain evidence="2">ChiGjej1B1-18357</strain>
    </source>
</reference>
<dbReference type="Proteomes" id="UP000776650">
    <property type="component" value="Unassembled WGS sequence"/>
</dbReference>